<keyword evidence="3" id="KW-0677">Repeat</keyword>
<dbReference type="Gene3D" id="1.20.5.4130">
    <property type="match status" value="1"/>
</dbReference>
<sequence>MNIATGAMNTLLPKLGELLVGEYKLQKGVKGEIEELEEELTSMTTALRKVAAMPADQLDEQVKIWARDVRELSYDIEDAIDTFMLKGKGHTPAISFKGFIDRITGLFDKAKTNQQIHGVIKGITDQVKKVSERRDRCRVDDVAARPTVVDVDPRLEAMYRKATELVGISGPKNTLAKRLLEHDCSSGQQSNIISIVGFGGLGKTTLANSLLQELKANFDCHFFVSVSLNPDINKIFKNILLQLDEQKYGHMDDAWEMNQLIDKVRDFLKNRSPGLLAQVLIVETMWIES</sequence>
<name>A0A6G1BPK6_9ORYZ</name>
<dbReference type="OrthoDB" id="681638at2759"/>
<keyword evidence="2" id="KW-0433">Leucine-rich repeat</keyword>
<comment type="caution">
    <text evidence="9">The sequence shown here is derived from an EMBL/GenBank/DDBJ whole genome shotgun (WGS) entry which is preliminary data.</text>
</comment>
<evidence type="ECO:0000313" key="9">
    <source>
        <dbReference type="EMBL" id="KAF0889313.1"/>
    </source>
</evidence>
<feature type="domain" description="NB-ARC" evidence="7">
    <location>
        <begin position="172"/>
        <end position="271"/>
    </location>
</feature>
<dbReference type="InterPro" id="IPR041118">
    <property type="entry name" value="Rx_N"/>
</dbReference>
<organism evidence="9 10">
    <name type="scientific">Oryza meyeriana var. granulata</name>
    <dbReference type="NCBI Taxonomy" id="110450"/>
    <lineage>
        <taxon>Eukaryota</taxon>
        <taxon>Viridiplantae</taxon>
        <taxon>Streptophyta</taxon>
        <taxon>Embryophyta</taxon>
        <taxon>Tracheophyta</taxon>
        <taxon>Spermatophyta</taxon>
        <taxon>Magnoliopsida</taxon>
        <taxon>Liliopsida</taxon>
        <taxon>Poales</taxon>
        <taxon>Poaceae</taxon>
        <taxon>BOP clade</taxon>
        <taxon>Oryzoideae</taxon>
        <taxon>Oryzeae</taxon>
        <taxon>Oryzinae</taxon>
        <taxon>Oryza</taxon>
        <taxon>Oryza meyeriana</taxon>
    </lineage>
</organism>
<keyword evidence="5" id="KW-0611">Plant defense</keyword>
<evidence type="ECO:0000256" key="4">
    <source>
        <dbReference type="ARBA" id="ARBA00022741"/>
    </source>
</evidence>
<dbReference type="Pfam" id="PF18052">
    <property type="entry name" value="Rx_N"/>
    <property type="match status" value="1"/>
</dbReference>
<feature type="coiled-coil region" evidence="6">
    <location>
        <begin position="26"/>
        <end position="53"/>
    </location>
</feature>
<accession>A0A6G1BPK6</accession>
<dbReference type="PANTHER" id="PTHR19338:SF75">
    <property type="entry name" value="OS08G0170100 PROTEIN"/>
    <property type="match status" value="1"/>
</dbReference>
<evidence type="ECO:0000256" key="5">
    <source>
        <dbReference type="ARBA" id="ARBA00022821"/>
    </source>
</evidence>
<evidence type="ECO:0000256" key="1">
    <source>
        <dbReference type="ARBA" id="ARBA00008894"/>
    </source>
</evidence>
<keyword evidence="4" id="KW-0547">Nucleotide-binding</keyword>
<evidence type="ECO:0000256" key="3">
    <source>
        <dbReference type="ARBA" id="ARBA00022737"/>
    </source>
</evidence>
<dbReference type="InterPro" id="IPR027417">
    <property type="entry name" value="P-loop_NTPase"/>
</dbReference>
<dbReference type="InterPro" id="IPR038005">
    <property type="entry name" value="RX-like_CC"/>
</dbReference>
<evidence type="ECO:0000256" key="6">
    <source>
        <dbReference type="SAM" id="Coils"/>
    </source>
</evidence>
<evidence type="ECO:0000256" key="2">
    <source>
        <dbReference type="ARBA" id="ARBA00022614"/>
    </source>
</evidence>
<comment type="similarity">
    <text evidence="1">Belongs to the disease resistance NB-LRR family.</text>
</comment>
<dbReference type="AlphaFoldDB" id="A0A6G1BPK6"/>
<proteinExistence type="inferred from homology"/>
<dbReference type="CDD" id="cd14798">
    <property type="entry name" value="RX-CC_like"/>
    <property type="match status" value="1"/>
</dbReference>
<gene>
    <name evidence="9" type="ORF">E2562_022863</name>
</gene>
<protein>
    <recommendedName>
        <fullName evidence="11">Rx N-terminal domain-containing protein</fullName>
    </recommendedName>
</protein>
<dbReference type="Gene3D" id="3.40.50.300">
    <property type="entry name" value="P-loop containing nucleotide triphosphate hydrolases"/>
    <property type="match status" value="1"/>
</dbReference>
<dbReference type="GO" id="GO:0043531">
    <property type="term" value="F:ADP binding"/>
    <property type="evidence" value="ECO:0007669"/>
    <property type="project" value="InterPro"/>
</dbReference>
<feature type="domain" description="Disease resistance N-terminal" evidence="8">
    <location>
        <begin position="7"/>
        <end position="91"/>
    </location>
</feature>
<reference evidence="9 10" key="1">
    <citation type="submission" date="2019-11" db="EMBL/GenBank/DDBJ databases">
        <title>Whole genome sequence of Oryza granulata.</title>
        <authorList>
            <person name="Li W."/>
        </authorList>
    </citation>
    <scope>NUCLEOTIDE SEQUENCE [LARGE SCALE GENOMIC DNA]</scope>
    <source>
        <strain evidence="10">cv. Menghai</strain>
        <tissue evidence="9">Leaf</tissue>
    </source>
</reference>
<evidence type="ECO:0000313" key="10">
    <source>
        <dbReference type="Proteomes" id="UP000479710"/>
    </source>
</evidence>
<dbReference type="Pfam" id="PF00931">
    <property type="entry name" value="NB-ARC"/>
    <property type="match status" value="1"/>
</dbReference>
<keyword evidence="10" id="KW-1185">Reference proteome</keyword>
<dbReference type="InterPro" id="IPR002182">
    <property type="entry name" value="NB-ARC"/>
</dbReference>
<dbReference type="EMBL" id="SPHZ02000012">
    <property type="protein sequence ID" value="KAF0889313.1"/>
    <property type="molecule type" value="Genomic_DNA"/>
</dbReference>
<dbReference type="Proteomes" id="UP000479710">
    <property type="component" value="Unassembled WGS sequence"/>
</dbReference>
<dbReference type="GO" id="GO:0006952">
    <property type="term" value="P:defense response"/>
    <property type="evidence" value="ECO:0007669"/>
    <property type="project" value="UniProtKB-KW"/>
</dbReference>
<evidence type="ECO:0008006" key="11">
    <source>
        <dbReference type="Google" id="ProtNLM"/>
    </source>
</evidence>
<dbReference type="SUPFAM" id="SSF52540">
    <property type="entry name" value="P-loop containing nucleoside triphosphate hydrolases"/>
    <property type="match status" value="1"/>
</dbReference>
<dbReference type="PANTHER" id="PTHR19338">
    <property type="entry name" value="TRANSLOCASE OF INNER MITOCHONDRIAL MEMBRANE 13 HOMOLOG"/>
    <property type="match status" value="1"/>
</dbReference>
<keyword evidence="6" id="KW-0175">Coiled coil</keyword>
<evidence type="ECO:0000259" key="7">
    <source>
        <dbReference type="Pfam" id="PF00931"/>
    </source>
</evidence>
<evidence type="ECO:0000259" key="8">
    <source>
        <dbReference type="Pfam" id="PF18052"/>
    </source>
</evidence>